<protein>
    <submittedName>
        <fullName evidence="4">CsbD family protein</fullName>
    </submittedName>
</protein>
<dbReference type="Proteomes" id="UP001589814">
    <property type="component" value="Unassembled WGS sequence"/>
</dbReference>
<dbReference type="EMBL" id="JBHLVX010000032">
    <property type="protein sequence ID" value="MFC0268020.1"/>
    <property type="molecule type" value="Genomic_DNA"/>
</dbReference>
<reference evidence="4 5" key="1">
    <citation type="submission" date="2024-09" db="EMBL/GenBank/DDBJ databases">
        <authorList>
            <person name="Sun Q."/>
            <person name="Mori K."/>
        </authorList>
    </citation>
    <scope>NUCLEOTIDE SEQUENCE [LARGE SCALE GENOMIC DNA]</scope>
    <source>
        <strain evidence="4 5">CCM 7415</strain>
    </source>
</reference>
<sequence length="65" mass="7405">MSDDHKSPPLEDLKGKLKEGWGEFADNESLAEEGEIQQLAAKLEKQQGLEPEEAMRRAREQVLNR</sequence>
<organism evidence="4 5">
    <name type="scientific">Kushneria aurantia</name>
    <dbReference type="NCBI Taxonomy" id="504092"/>
    <lineage>
        <taxon>Bacteria</taxon>
        <taxon>Pseudomonadati</taxon>
        <taxon>Pseudomonadota</taxon>
        <taxon>Gammaproteobacteria</taxon>
        <taxon>Oceanospirillales</taxon>
        <taxon>Halomonadaceae</taxon>
        <taxon>Kushneria</taxon>
    </lineage>
</organism>
<accession>A0ABV6G2Z0</accession>
<evidence type="ECO:0000259" key="3">
    <source>
        <dbReference type="Pfam" id="PF05532"/>
    </source>
</evidence>
<dbReference type="Gene3D" id="1.10.1470.10">
    <property type="entry name" value="YjbJ"/>
    <property type="match status" value="1"/>
</dbReference>
<dbReference type="InterPro" id="IPR008462">
    <property type="entry name" value="CsbD"/>
</dbReference>
<dbReference type="Pfam" id="PF05532">
    <property type="entry name" value="CsbD"/>
    <property type="match status" value="1"/>
</dbReference>
<evidence type="ECO:0000313" key="4">
    <source>
        <dbReference type="EMBL" id="MFC0268020.1"/>
    </source>
</evidence>
<feature type="domain" description="CsbD-like" evidence="3">
    <location>
        <begin position="11"/>
        <end position="46"/>
    </location>
</feature>
<name>A0ABV6G2Z0_9GAMM</name>
<proteinExistence type="inferred from homology"/>
<evidence type="ECO:0000313" key="5">
    <source>
        <dbReference type="Proteomes" id="UP001589814"/>
    </source>
</evidence>
<comment type="similarity">
    <text evidence="1">Belongs to the UPF0337 (CsbD) family.</text>
</comment>
<feature type="region of interest" description="Disordered" evidence="2">
    <location>
        <begin position="45"/>
        <end position="65"/>
    </location>
</feature>
<gene>
    <name evidence="4" type="ORF">ACFFHW_08495</name>
</gene>
<keyword evidence="5" id="KW-1185">Reference proteome</keyword>
<dbReference type="InterPro" id="IPR036629">
    <property type="entry name" value="YjbJ_sf"/>
</dbReference>
<dbReference type="RefSeq" id="WP_019950875.1">
    <property type="nucleotide sequence ID" value="NZ_JBHLVX010000032.1"/>
</dbReference>
<evidence type="ECO:0000256" key="1">
    <source>
        <dbReference type="ARBA" id="ARBA00009129"/>
    </source>
</evidence>
<evidence type="ECO:0000256" key="2">
    <source>
        <dbReference type="SAM" id="MobiDB-lite"/>
    </source>
</evidence>
<comment type="caution">
    <text evidence="4">The sequence shown here is derived from an EMBL/GenBank/DDBJ whole genome shotgun (WGS) entry which is preliminary data.</text>
</comment>
<dbReference type="SUPFAM" id="SSF69047">
    <property type="entry name" value="Hypothetical protein YjbJ"/>
    <property type="match status" value="1"/>
</dbReference>